<dbReference type="InterPro" id="IPR004634">
    <property type="entry name" value="Pept_S49_pIV"/>
</dbReference>
<name>A0A1Y6EX03_9GAMM</name>
<keyword evidence="5" id="KW-0720">Serine protease</keyword>
<dbReference type="Gene3D" id="3.90.226.10">
    <property type="entry name" value="2-enoyl-CoA Hydratase, Chain A, domain 1"/>
    <property type="match status" value="4"/>
</dbReference>
<evidence type="ECO:0000256" key="3">
    <source>
        <dbReference type="ARBA" id="ARBA00022670"/>
    </source>
</evidence>
<accession>A0A1Y6EX03</accession>
<dbReference type="RefSeq" id="WP_086434377.1">
    <property type="nucleotide sequence ID" value="NZ_FXWH01000001.1"/>
</dbReference>
<dbReference type="CDD" id="cd07023">
    <property type="entry name" value="S49_Sppa_N_C"/>
    <property type="match status" value="1"/>
</dbReference>
<keyword evidence="3" id="KW-0645">Protease</keyword>
<evidence type="ECO:0000256" key="7">
    <source>
        <dbReference type="PIRSR" id="PIRSR001217-1"/>
    </source>
</evidence>
<proteinExistence type="inferred from homology"/>
<feature type="transmembrane region" description="Helical" evidence="8">
    <location>
        <begin position="21"/>
        <end position="40"/>
    </location>
</feature>
<dbReference type="GO" id="GO:0016020">
    <property type="term" value="C:membrane"/>
    <property type="evidence" value="ECO:0007669"/>
    <property type="project" value="UniProtKB-SubCell"/>
</dbReference>
<gene>
    <name evidence="10" type="ORF">SAMN06297229_1281</name>
</gene>
<dbReference type="GO" id="GO:0008236">
    <property type="term" value="F:serine-type peptidase activity"/>
    <property type="evidence" value="ECO:0007669"/>
    <property type="project" value="UniProtKB-KW"/>
</dbReference>
<comment type="subcellular location">
    <subcellularLocation>
        <location evidence="1">Membrane</location>
    </subcellularLocation>
</comment>
<dbReference type="InterPro" id="IPR002142">
    <property type="entry name" value="Peptidase_S49"/>
</dbReference>
<dbReference type="InterPro" id="IPR004635">
    <property type="entry name" value="Pept_S49_SppA"/>
</dbReference>
<evidence type="ECO:0000256" key="8">
    <source>
        <dbReference type="SAM" id="Phobius"/>
    </source>
</evidence>
<dbReference type="InterPro" id="IPR047272">
    <property type="entry name" value="S49_SppA_C"/>
</dbReference>
<dbReference type="Proteomes" id="UP000194450">
    <property type="component" value="Unassembled WGS sequence"/>
</dbReference>
<evidence type="ECO:0000256" key="6">
    <source>
        <dbReference type="ARBA" id="ARBA00023136"/>
    </source>
</evidence>
<organism evidence="10 11">
    <name type="scientific">Pseudidiomarina planktonica</name>
    <dbReference type="NCBI Taxonomy" id="1323738"/>
    <lineage>
        <taxon>Bacteria</taxon>
        <taxon>Pseudomonadati</taxon>
        <taxon>Pseudomonadota</taxon>
        <taxon>Gammaproteobacteria</taxon>
        <taxon>Alteromonadales</taxon>
        <taxon>Idiomarinaceae</taxon>
        <taxon>Pseudidiomarina</taxon>
    </lineage>
</organism>
<dbReference type="PANTHER" id="PTHR33209">
    <property type="entry name" value="PROTEASE 4"/>
    <property type="match status" value="1"/>
</dbReference>
<dbReference type="GO" id="GO:0006465">
    <property type="term" value="P:signal peptide processing"/>
    <property type="evidence" value="ECO:0007669"/>
    <property type="project" value="InterPro"/>
</dbReference>
<dbReference type="EMBL" id="FXWH01000001">
    <property type="protein sequence ID" value="SMQ65490.1"/>
    <property type="molecule type" value="Genomic_DNA"/>
</dbReference>
<protein>
    <submittedName>
        <fullName evidence="10">Signal peptide peptidase A. Serine peptidase. MEROPS family S49</fullName>
    </submittedName>
</protein>
<feature type="domain" description="Peptidase S49" evidence="9">
    <location>
        <begin position="134"/>
        <end position="288"/>
    </location>
</feature>
<evidence type="ECO:0000256" key="4">
    <source>
        <dbReference type="ARBA" id="ARBA00022801"/>
    </source>
</evidence>
<keyword evidence="11" id="KW-1185">Reference proteome</keyword>
<dbReference type="Pfam" id="PF01343">
    <property type="entry name" value="Peptidase_S49"/>
    <property type="match status" value="2"/>
</dbReference>
<sequence>MGAVSSTFSQLWRVLNGTRKVIVNLVFFFVLALIIIALTSEEDPIVVPDNAILVLNPQGVIVEEKTYVDPVEAFFEETFGGQPENPEVLLSDILNSIKRAQTDDSIGALLLNLENLRGGGVNKLQAIGAALDEFRQSGKPIIAVGDYYSQSQYYLAAHADKVYLNPLGGVDLQGFGYYQLYFKDMLAKLKVNSHVFKAGAYKSAVEPYTRNDMSDEAREANSELYMALWDAFKDDLTAHRAIEPRLLQGDLEDFMALYEAADADSAAFAVQTKLVDALKTREEIRTELINLSGFDEEKESYKNINFLSYLEATNDAPQLGGSSKPTIALIHARGVIMDGYHKPGIIGGDSTAELLRNARLNENTKAVVLRIDSPGGSGFASEIIRQEVLQLQQAGIPVVASMSTVAASGGYWIAASADEIWAAPTTITGSIGVFGMFFTLEDSLAELGINSDGFRTTEYPYLNPTRELSDSAKQLVQSNIEKFYKDFVSLVAESREMSFDAVHEVAQGRVWTGSKAQELGLVDSLGNLNDAVLAAARLAELDDYRVAPVEPELSAKEMFFKELFGKAAVWLPEPAQQPQRGLVKQSIYRVWREVEMLDKFNDPQGIYALCELCPTD</sequence>
<dbReference type="CDD" id="cd07018">
    <property type="entry name" value="S49_SppA_67K_type"/>
    <property type="match status" value="1"/>
</dbReference>
<dbReference type="InterPro" id="IPR047217">
    <property type="entry name" value="S49_SppA_67K_type_N"/>
</dbReference>
<keyword evidence="8" id="KW-1133">Transmembrane helix</keyword>
<dbReference type="AlphaFoldDB" id="A0A1Y6EX03"/>
<reference evidence="11" key="1">
    <citation type="submission" date="2017-04" db="EMBL/GenBank/DDBJ databases">
        <authorList>
            <person name="Varghese N."/>
            <person name="Submissions S."/>
        </authorList>
    </citation>
    <scope>NUCLEOTIDE SEQUENCE [LARGE SCALE GENOMIC DNA]</scope>
</reference>
<evidence type="ECO:0000256" key="1">
    <source>
        <dbReference type="ARBA" id="ARBA00004370"/>
    </source>
</evidence>
<feature type="active site" description="Nucleophile" evidence="7">
    <location>
        <position position="408"/>
    </location>
</feature>
<evidence type="ECO:0000256" key="5">
    <source>
        <dbReference type="ARBA" id="ARBA00022825"/>
    </source>
</evidence>
<dbReference type="PIRSF" id="PIRSF001217">
    <property type="entry name" value="Protease_4_SppA"/>
    <property type="match status" value="1"/>
</dbReference>
<dbReference type="NCBIfam" id="TIGR00706">
    <property type="entry name" value="SppA_dom"/>
    <property type="match status" value="1"/>
</dbReference>
<dbReference type="NCBIfam" id="TIGR00705">
    <property type="entry name" value="SppA_67K"/>
    <property type="match status" value="1"/>
</dbReference>
<dbReference type="SUPFAM" id="SSF52096">
    <property type="entry name" value="ClpP/crotonase"/>
    <property type="match status" value="2"/>
</dbReference>
<evidence type="ECO:0000313" key="11">
    <source>
        <dbReference type="Proteomes" id="UP000194450"/>
    </source>
</evidence>
<feature type="active site" description="Proton donor/acceptor" evidence="7">
    <location>
        <position position="202"/>
    </location>
</feature>
<dbReference type="PANTHER" id="PTHR33209:SF1">
    <property type="entry name" value="PEPTIDASE S49 DOMAIN-CONTAINING PROTEIN"/>
    <property type="match status" value="1"/>
</dbReference>
<feature type="domain" description="Peptidase S49" evidence="9">
    <location>
        <begin position="391"/>
        <end position="541"/>
    </location>
</feature>
<dbReference type="InterPro" id="IPR029045">
    <property type="entry name" value="ClpP/crotonase-like_dom_sf"/>
</dbReference>
<evidence type="ECO:0000259" key="9">
    <source>
        <dbReference type="Pfam" id="PF01343"/>
    </source>
</evidence>
<evidence type="ECO:0000256" key="2">
    <source>
        <dbReference type="ARBA" id="ARBA00008683"/>
    </source>
</evidence>
<keyword evidence="4" id="KW-0378">Hydrolase</keyword>
<keyword evidence="6 8" id="KW-0472">Membrane</keyword>
<evidence type="ECO:0000313" key="10">
    <source>
        <dbReference type="EMBL" id="SMQ65490.1"/>
    </source>
</evidence>
<dbReference type="OrthoDB" id="9764363at2"/>
<keyword evidence="8" id="KW-0812">Transmembrane</keyword>
<comment type="similarity">
    <text evidence="2">Belongs to the peptidase S49 family.</text>
</comment>